<protein>
    <submittedName>
        <fullName evidence="1">Uncharacterized protein</fullName>
    </submittedName>
</protein>
<evidence type="ECO:0000313" key="2">
    <source>
        <dbReference type="Proteomes" id="UP000189670"/>
    </source>
</evidence>
<dbReference type="CDD" id="cd11304">
    <property type="entry name" value="Cadherin_repeat"/>
    <property type="match status" value="1"/>
</dbReference>
<reference evidence="2" key="1">
    <citation type="submission" date="2012-11" db="EMBL/GenBank/DDBJ databases">
        <authorList>
            <person name="Lucero-Rivera Y.E."/>
            <person name="Tovar-Ramirez D."/>
        </authorList>
    </citation>
    <scope>NUCLEOTIDE SEQUENCE [LARGE SCALE GENOMIC DNA]</scope>
    <source>
        <strain evidence="2">Araruama</strain>
    </source>
</reference>
<accession>A0A1V1PHQ8</accession>
<gene>
    <name evidence="1" type="ORF">OMM_00315</name>
</gene>
<dbReference type="Gene3D" id="2.60.40.3440">
    <property type="match status" value="2"/>
</dbReference>
<name>A0A1V1PHQ8_9BACT</name>
<organism evidence="1 2">
    <name type="scientific">Candidatus Magnetoglobus multicellularis str. Araruama</name>
    <dbReference type="NCBI Taxonomy" id="890399"/>
    <lineage>
        <taxon>Bacteria</taxon>
        <taxon>Pseudomonadati</taxon>
        <taxon>Thermodesulfobacteriota</taxon>
        <taxon>Desulfobacteria</taxon>
        <taxon>Desulfobacterales</taxon>
        <taxon>Desulfobacteraceae</taxon>
        <taxon>Candidatus Magnetoglobus</taxon>
    </lineage>
</organism>
<dbReference type="Gene3D" id="2.60.40.1120">
    <property type="entry name" value="Carboxypeptidase-like, regulatory domain"/>
    <property type="match status" value="3"/>
</dbReference>
<sequence length="1517" mass="168040">MNAGGSISGQIYIHTAGQTAPPGIQVNVWSANSDMSASAKTLSDGSFQINGLDDSVLNYYLMIDNQNYLPAYYCEKTMDNTSTQLSDATTIQANGSSYSMILQSGSEIYVRVMGNVDSSKALHINAIGSTYGIDITASIDEGITPVFCIKPLKLDNYTLTLYQGEQILKTQDVLVISNQKTITINVDHANNGIIAGQIQGLAENVWAQVRVWSESLDFEKIVRIPGTGNPIQYSIANLPPSDDYAAVLSSRDSTDLYYQQANNVSQARYIDITSQNQSNIHFILSENTAIISGKIRFNSVQPFTGNAKITAWSPSLNIHHQKVIQITGNNQIDYSITGLRKAMDYIINFQADGFGCQYFENEVKPAFASQLNLQNQSQINGIDFFLTEGIQLSGTITGSIPDLALYVEIENQNTGEIISTLAEQDLSYTLTGLIPDDPYILWIRQIDGHHWYYKGDQAVTHRQNADLVYFPTNTIFDLSIPDSQNIAGKVQSETGKSLENIWIQAVDVTGHFSMGVYTSRDGSFDIPVLPLAFYVISAHPDKSSIYQTTMKSGIAAGDMSVYLILSEKTGGVLSGIVTNMQQGTESKARIEIVNSHSQLIQTVTDHNGHYEFNGISLGETYYMNVYPSTNSSSGFWRGQVNISNEDQIQDIQVHQGTDMKGKIVKRNSNQGIGGASVICQSESTGYYTIDRTDENGFFDCLNMPAVSDYWLSIIADGYQHLYLSHQTAEQSRVFELQPSGVLMGNIKDRQTGTGIVNAMVHIRSESRAVEKSCQTDDNGNYRISGLPQTDEQNQVIADYVLTVIASNYPVYTLGNIQMGQERNIALSQLTDSLIQGIIHCQTSTQWIIDIFENQGDFVQSQTAQSNEWFTCNGLNASVNYQLRISSVSTQIQYWIGENSELVENKNNAMPFPVASQINIQAPLEEKRKRLTLLDSVSMPVIRSTTHALYSPETPHVSPISVISMTWETASSDSIKGYYVIFNKEADYQWHKTNASGIHPFPLNSLDSQAFIGDKVNVYCHIAAVDRMGSISSTAHAGPYMIDTVPPQNVYIKAPDSTTNRNILLGLYAFDAHEIYISTSGYETGGIWQPYSQEQSFVLPNVTGKHILYATFRDRAKNRSRTSTTAILKNPENNQPVAIQKTWMTMEDAQLIDMLDAYDMDNDSMQYYLQRQALHGVVSMKSQHSGIFSYIPENNFTGKDHFSFYVSDGSSNSAPVRCTITVINQNDAPVVDTQAFDIQANTTYFGQLQAADIDNDPLTYEIIAQAMKGEVRVNPQTGAFQYIPENDATGTDNFYFTVRDQEIETHAARVSLNIHSEKGSQSWYTGMYPEGFIVNSKGVPLSNTTITFTSESEQSFTQLTDEQGYFVFATKTLANSHYPLNASKEGYASIWMPWPQDNPPQTYTLLSYTESVLLTGICHGPDNDDSVLVKSEVATVRSVDGMYTLAIRKNDLPVDISISANGFETVELSDLYQGVDVFMEKVVLTGADQTPEDGGCFIQSCMKRAKKVHLQTSVPNSF</sequence>
<comment type="caution">
    <text evidence="1">The sequence shown here is derived from an EMBL/GenBank/DDBJ whole genome shotgun (WGS) entry which is preliminary data.</text>
</comment>
<dbReference type="Pfam" id="PF17963">
    <property type="entry name" value="Big_9"/>
    <property type="match status" value="2"/>
</dbReference>
<dbReference type="EMBL" id="ATBP01000013">
    <property type="protein sequence ID" value="ETR74283.1"/>
    <property type="molecule type" value="Genomic_DNA"/>
</dbReference>
<dbReference type="Proteomes" id="UP000189670">
    <property type="component" value="Unassembled WGS sequence"/>
</dbReference>
<proteinExistence type="predicted"/>
<evidence type="ECO:0000313" key="1">
    <source>
        <dbReference type="EMBL" id="ETR74283.1"/>
    </source>
</evidence>
<dbReference type="SUPFAM" id="SSF49464">
    <property type="entry name" value="Carboxypeptidase regulatory domain-like"/>
    <property type="match status" value="3"/>
</dbReference>
<dbReference type="InterPro" id="IPR008969">
    <property type="entry name" value="CarboxyPept-like_regulatory"/>
</dbReference>